<proteinExistence type="predicted"/>
<feature type="transmembrane region" description="Helical" evidence="2">
    <location>
        <begin position="335"/>
        <end position="354"/>
    </location>
</feature>
<feature type="transmembrane region" description="Helical" evidence="2">
    <location>
        <begin position="312"/>
        <end position="328"/>
    </location>
</feature>
<feature type="compositionally biased region" description="Low complexity" evidence="1">
    <location>
        <begin position="97"/>
        <end position="108"/>
    </location>
</feature>
<keyword evidence="4" id="KW-1185">Reference proteome</keyword>
<evidence type="ECO:0000256" key="2">
    <source>
        <dbReference type="SAM" id="Phobius"/>
    </source>
</evidence>
<dbReference type="AlphaFoldDB" id="A0A0N0U4T6"/>
<protein>
    <submittedName>
        <fullName evidence="3">Uncharacterized protein</fullName>
    </submittedName>
</protein>
<reference evidence="3 4" key="1">
    <citation type="submission" date="2015-07" db="EMBL/GenBank/DDBJ databases">
        <title>The genome of Melipona quadrifasciata.</title>
        <authorList>
            <person name="Pan H."/>
            <person name="Kapheim K."/>
        </authorList>
    </citation>
    <scope>NUCLEOTIDE SEQUENCE [LARGE SCALE GENOMIC DNA]</scope>
    <source>
        <strain evidence="3">0111107301</strain>
        <tissue evidence="3">Whole body</tissue>
    </source>
</reference>
<keyword evidence="2" id="KW-1133">Transmembrane helix</keyword>
<evidence type="ECO:0000313" key="4">
    <source>
        <dbReference type="Proteomes" id="UP000053105"/>
    </source>
</evidence>
<dbReference type="EMBL" id="KQ435798">
    <property type="protein sequence ID" value="KOX73401.1"/>
    <property type="molecule type" value="Genomic_DNA"/>
</dbReference>
<accession>A0A0N0U4T6</accession>
<keyword evidence="2" id="KW-0472">Membrane</keyword>
<evidence type="ECO:0000256" key="1">
    <source>
        <dbReference type="SAM" id="MobiDB-lite"/>
    </source>
</evidence>
<sequence length="497" mass="55674">METLYPANEFKITMEIIILEDQRDINIHEINGIQFVIMKPNQINGEVASRSVTGSMRSTRRWASLRQHVSSNDGGKPRVELLLDPPGSKSSTPSSQPHTPNTPRTPHTPLRKSNWEMTRGSEIGVGLTAGKDITQETNANASITQPPRKCALCRFLKSLCASHRFKNLQKSLARRQEMKLEETDSTVPEKQFLENTNGITGGDAVPTLLPADEPKQYDARSRLTGGAGSCPRCASSLETDIRGQPTISSYFGETGEFVFSALVAAISRPGMNEIWLAGVSGIVLVTLLALQVALNIHLAFESREYQSGGPLAAAWAVCFFIYMAYALLPIRLRHACIAGIIFSLAHLIGAFVLYPSQYPAMMEHKAKEEEEEKRKIGVENPSNWRMHPVLSRGINIEQRVFIFELNSVLQMLKNNCNNTKDNCWRTREHGIPPICVKINKRRDNEIRMFRTSTAESSPLRCKSHDATKLEYSATKKNLRLKILKFPLSNEKPKLYKK</sequence>
<evidence type="ECO:0000313" key="3">
    <source>
        <dbReference type="EMBL" id="KOX73401.1"/>
    </source>
</evidence>
<name>A0A0N0U4T6_9HYME</name>
<dbReference type="OrthoDB" id="10261550at2759"/>
<dbReference type="Proteomes" id="UP000053105">
    <property type="component" value="Unassembled WGS sequence"/>
</dbReference>
<feature type="transmembrane region" description="Helical" evidence="2">
    <location>
        <begin position="274"/>
        <end position="300"/>
    </location>
</feature>
<gene>
    <name evidence="3" type="ORF">WN51_14447</name>
</gene>
<organism evidence="3 4">
    <name type="scientific">Melipona quadrifasciata</name>
    <dbReference type="NCBI Taxonomy" id="166423"/>
    <lineage>
        <taxon>Eukaryota</taxon>
        <taxon>Metazoa</taxon>
        <taxon>Ecdysozoa</taxon>
        <taxon>Arthropoda</taxon>
        <taxon>Hexapoda</taxon>
        <taxon>Insecta</taxon>
        <taxon>Pterygota</taxon>
        <taxon>Neoptera</taxon>
        <taxon>Endopterygota</taxon>
        <taxon>Hymenoptera</taxon>
        <taxon>Apocrita</taxon>
        <taxon>Aculeata</taxon>
        <taxon>Apoidea</taxon>
        <taxon>Anthophila</taxon>
        <taxon>Apidae</taxon>
        <taxon>Melipona</taxon>
    </lineage>
</organism>
<dbReference type="STRING" id="166423.A0A0N0U4T6"/>
<keyword evidence="2" id="KW-0812">Transmembrane</keyword>
<feature type="region of interest" description="Disordered" evidence="1">
    <location>
        <begin position="67"/>
        <end position="116"/>
    </location>
</feature>